<name>A0A328BRZ4_9BACT</name>
<keyword evidence="2" id="KW-1185">Reference proteome</keyword>
<protein>
    <submittedName>
        <fullName evidence="1">Uncharacterized protein</fullName>
    </submittedName>
</protein>
<dbReference type="Proteomes" id="UP000248553">
    <property type="component" value="Unassembled WGS sequence"/>
</dbReference>
<dbReference type="EMBL" id="QHKM01000001">
    <property type="protein sequence ID" value="RAK70042.1"/>
    <property type="molecule type" value="Genomic_DNA"/>
</dbReference>
<gene>
    <name evidence="1" type="ORF">DLM85_04105</name>
</gene>
<evidence type="ECO:0000313" key="1">
    <source>
        <dbReference type="EMBL" id="RAK70042.1"/>
    </source>
</evidence>
<accession>A0A328BRZ4</accession>
<dbReference type="AlphaFoldDB" id="A0A328BRZ4"/>
<organism evidence="1 2">
    <name type="scientific">Hymenobacter edaphi</name>
    <dbReference type="NCBI Taxonomy" id="2211146"/>
    <lineage>
        <taxon>Bacteria</taxon>
        <taxon>Pseudomonadati</taxon>
        <taxon>Bacteroidota</taxon>
        <taxon>Cytophagia</taxon>
        <taxon>Cytophagales</taxon>
        <taxon>Hymenobacteraceae</taxon>
        <taxon>Hymenobacter</taxon>
    </lineage>
</organism>
<sequence length="97" mass="10591">MAGRRLKWELGPTEKLHPDFWVVEFAPGNKHGFWIYAALGMSLGLAGEAIELHRFAPRADMNVAELLVAAAAYHRIVPILKTGGTFARPPRVSAPAS</sequence>
<comment type="caution">
    <text evidence="1">The sequence shown here is derived from an EMBL/GenBank/DDBJ whole genome shotgun (WGS) entry which is preliminary data.</text>
</comment>
<reference evidence="2" key="1">
    <citation type="submission" date="2018-05" db="EMBL/GenBank/DDBJ databases">
        <authorList>
            <person name="Nie L."/>
        </authorList>
    </citation>
    <scope>NUCLEOTIDE SEQUENCE [LARGE SCALE GENOMIC DNA]</scope>
    <source>
        <strain evidence="2">NL</strain>
    </source>
</reference>
<evidence type="ECO:0000313" key="2">
    <source>
        <dbReference type="Proteomes" id="UP000248553"/>
    </source>
</evidence>
<proteinExistence type="predicted"/>